<dbReference type="Proteomes" id="UP001595533">
    <property type="component" value="Unassembled WGS sequence"/>
</dbReference>
<organism evidence="3 4">
    <name type="scientific">Marinicella sediminis</name>
    <dbReference type="NCBI Taxonomy" id="1792834"/>
    <lineage>
        <taxon>Bacteria</taxon>
        <taxon>Pseudomonadati</taxon>
        <taxon>Pseudomonadota</taxon>
        <taxon>Gammaproteobacteria</taxon>
        <taxon>Lysobacterales</taxon>
        <taxon>Marinicellaceae</taxon>
        <taxon>Marinicella</taxon>
    </lineage>
</organism>
<keyword evidence="2" id="KW-0732">Signal</keyword>
<sequence length="230" mass="23971">MNKSFFLILLITCSFIVSAQNEKAGGQVGQGPSVRGGGLVADPSFEAGTPNAFWNEFSSNFGTPICDAGGCGVGGGTGANTGTFWTWFGGLTGAVEEGSVSQSITIPPAGTVTLSFAFESASCDGTGFMEVLINSSDQVFFIDQTDPSCGVLGYQTINVDLTAYQGQTVDLEFHSITQGDANVNFFIDDIDVIAAGSPPQPSIPVPTLGIFGLLALLLLVVFMSRKKLRQ</sequence>
<evidence type="ECO:0000256" key="2">
    <source>
        <dbReference type="SAM" id="SignalP"/>
    </source>
</evidence>
<dbReference type="EMBL" id="JBHRTS010000004">
    <property type="protein sequence ID" value="MFC3194506.1"/>
    <property type="molecule type" value="Genomic_DNA"/>
</dbReference>
<keyword evidence="1" id="KW-0472">Membrane</keyword>
<evidence type="ECO:0000256" key="1">
    <source>
        <dbReference type="SAM" id="Phobius"/>
    </source>
</evidence>
<accession>A0ABV7J8R1</accession>
<feature type="signal peptide" evidence="2">
    <location>
        <begin position="1"/>
        <end position="19"/>
    </location>
</feature>
<protein>
    <recommendedName>
        <fullName evidence="5">PEP-CTERM sorting domain-containing protein</fullName>
    </recommendedName>
</protein>
<gene>
    <name evidence="3" type="ORF">ACFODZ_09670</name>
</gene>
<keyword evidence="1" id="KW-0812">Transmembrane</keyword>
<keyword evidence="4" id="KW-1185">Reference proteome</keyword>
<comment type="caution">
    <text evidence="3">The sequence shown here is derived from an EMBL/GenBank/DDBJ whole genome shotgun (WGS) entry which is preliminary data.</text>
</comment>
<dbReference type="RefSeq" id="WP_077411209.1">
    <property type="nucleotide sequence ID" value="NZ_JBHRTS010000004.1"/>
</dbReference>
<proteinExistence type="predicted"/>
<evidence type="ECO:0000313" key="3">
    <source>
        <dbReference type="EMBL" id="MFC3194506.1"/>
    </source>
</evidence>
<keyword evidence="1" id="KW-1133">Transmembrane helix</keyword>
<evidence type="ECO:0008006" key="5">
    <source>
        <dbReference type="Google" id="ProtNLM"/>
    </source>
</evidence>
<dbReference type="Gene3D" id="2.60.120.260">
    <property type="entry name" value="Galactose-binding domain-like"/>
    <property type="match status" value="1"/>
</dbReference>
<reference evidence="4" key="1">
    <citation type="journal article" date="2019" name="Int. J. Syst. Evol. Microbiol.">
        <title>The Global Catalogue of Microorganisms (GCM) 10K type strain sequencing project: providing services to taxonomists for standard genome sequencing and annotation.</title>
        <authorList>
            <consortium name="The Broad Institute Genomics Platform"/>
            <consortium name="The Broad Institute Genome Sequencing Center for Infectious Disease"/>
            <person name="Wu L."/>
            <person name="Ma J."/>
        </authorList>
    </citation>
    <scope>NUCLEOTIDE SEQUENCE [LARGE SCALE GENOMIC DNA]</scope>
    <source>
        <strain evidence="4">KCTC 42953</strain>
    </source>
</reference>
<evidence type="ECO:0000313" key="4">
    <source>
        <dbReference type="Proteomes" id="UP001595533"/>
    </source>
</evidence>
<feature type="transmembrane region" description="Helical" evidence="1">
    <location>
        <begin position="203"/>
        <end position="223"/>
    </location>
</feature>
<feature type="chain" id="PRO_5045061848" description="PEP-CTERM sorting domain-containing protein" evidence="2">
    <location>
        <begin position="20"/>
        <end position="230"/>
    </location>
</feature>
<name>A0ABV7J8R1_9GAMM</name>